<reference evidence="2" key="1">
    <citation type="submission" date="2019-08" db="EMBL/GenBank/DDBJ databases">
        <title>The improved chromosome-level genome for the pearl oyster Pinctada fucata martensii using PacBio sequencing and Hi-C.</title>
        <authorList>
            <person name="Zheng Z."/>
        </authorList>
    </citation>
    <scope>NUCLEOTIDE SEQUENCE</scope>
    <source>
        <strain evidence="2">ZZ-2019</strain>
        <tissue evidence="2">Adductor muscle</tissue>
    </source>
</reference>
<accession>A0AA88YLU6</accession>
<comment type="caution">
    <text evidence="2">The sequence shown here is derived from an EMBL/GenBank/DDBJ whole genome shotgun (WGS) entry which is preliminary data.</text>
</comment>
<protein>
    <recommendedName>
        <fullName evidence="4">Nuclease HARBI1</fullName>
    </recommendedName>
</protein>
<evidence type="ECO:0000313" key="2">
    <source>
        <dbReference type="EMBL" id="KAK3107504.1"/>
    </source>
</evidence>
<keyword evidence="3" id="KW-1185">Reference proteome</keyword>
<name>A0AA88YLU6_PINIB</name>
<dbReference type="Proteomes" id="UP001186944">
    <property type="component" value="Unassembled WGS sequence"/>
</dbReference>
<evidence type="ECO:0008006" key="4">
    <source>
        <dbReference type="Google" id="ProtNLM"/>
    </source>
</evidence>
<gene>
    <name evidence="2" type="ORF">FSP39_016061</name>
</gene>
<dbReference type="EMBL" id="VSWD01000002">
    <property type="protein sequence ID" value="KAK3107504.1"/>
    <property type="molecule type" value="Genomic_DNA"/>
</dbReference>
<evidence type="ECO:0000256" key="1">
    <source>
        <dbReference type="SAM" id="Phobius"/>
    </source>
</evidence>
<dbReference type="AlphaFoldDB" id="A0AA88YLU6"/>
<organism evidence="2 3">
    <name type="scientific">Pinctada imbricata</name>
    <name type="common">Atlantic pearl-oyster</name>
    <name type="synonym">Pinctada martensii</name>
    <dbReference type="NCBI Taxonomy" id="66713"/>
    <lineage>
        <taxon>Eukaryota</taxon>
        <taxon>Metazoa</taxon>
        <taxon>Spiralia</taxon>
        <taxon>Lophotrochozoa</taxon>
        <taxon>Mollusca</taxon>
        <taxon>Bivalvia</taxon>
        <taxon>Autobranchia</taxon>
        <taxon>Pteriomorphia</taxon>
        <taxon>Pterioida</taxon>
        <taxon>Pterioidea</taxon>
        <taxon>Pteriidae</taxon>
        <taxon>Pinctada</taxon>
    </lineage>
</organism>
<sequence>MDELEVLGPIIISIMAAAYRQYIRNKRKRRTHWIKPWIKRRDKYGAHHALLKELEIEDIETYRNFVRMSKENFDELLSLVSPMIKKKDTIMRESITAAERLSLTLRYLASGDSYPSLSYLFRIPISTLSQIIPETCAAIYTCLKNEYMKVLYHFICINYCKFIKRCEQS</sequence>
<proteinExistence type="predicted"/>
<feature type="transmembrane region" description="Helical" evidence="1">
    <location>
        <begin position="6"/>
        <end position="23"/>
    </location>
</feature>
<evidence type="ECO:0000313" key="3">
    <source>
        <dbReference type="Proteomes" id="UP001186944"/>
    </source>
</evidence>
<keyword evidence="1" id="KW-1133">Transmembrane helix</keyword>
<keyword evidence="1" id="KW-0472">Membrane</keyword>
<keyword evidence="1" id="KW-0812">Transmembrane</keyword>